<organism evidence="2 3">
    <name type="scientific">Desulfoluna limicola</name>
    <dbReference type="NCBI Taxonomy" id="2810562"/>
    <lineage>
        <taxon>Bacteria</taxon>
        <taxon>Pseudomonadati</taxon>
        <taxon>Thermodesulfobacteriota</taxon>
        <taxon>Desulfobacteria</taxon>
        <taxon>Desulfobacterales</taxon>
        <taxon>Desulfolunaceae</taxon>
        <taxon>Desulfoluna</taxon>
    </lineage>
</organism>
<keyword evidence="3" id="KW-1185">Reference proteome</keyword>
<dbReference type="InterPro" id="IPR000182">
    <property type="entry name" value="GNAT_dom"/>
</dbReference>
<dbReference type="Pfam" id="PF00583">
    <property type="entry name" value="Acetyltransf_1"/>
    <property type="match status" value="1"/>
</dbReference>
<evidence type="ECO:0000313" key="3">
    <source>
        <dbReference type="Proteomes" id="UP001320148"/>
    </source>
</evidence>
<dbReference type="SUPFAM" id="SSF55729">
    <property type="entry name" value="Acyl-CoA N-acyltransferases (Nat)"/>
    <property type="match status" value="1"/>
</dbReference>
<reference evidence="2 3" key="1">
    <citation type="submission" date="2021-02" db="EMBL/GenBank/DDBJ databases">
        <title>Complete genome of Desulfoluna sp. strain ASN36.</title>
        <authorList>
            <person name="Takahashi A."/>
            <person name="Kojima H."/>
            <person name="Fukui M."/>
        </authorList>
    </citation>
    <scope>NUCLEOTIDE SEQUENCE [LARGE SCALE GENOMIC DNA]</scope>
    <source>
        <strain evidence="2 3">ASN36</strain>
    </source>
</reference>
<dbReference type="Proteomes" id="UP001320148">
    <property type="component" value="Chromosome"/>
</dbReference>
<feature type="domain" description="N-acetyltransferase" evidence="1">
    <location>
        <begin position="22"/>
        <end position="159"/>
    </location>
</feature>
<evidence type="ECO:0000259" key="1">
    <source>
        <dbReference type="PROSITE" id="PS51186"/>
    </source>
</evidence>
<gene>
    <name evidence="2" type="ORF">DSLASN_45600</name>
</gene>
<dbReference type="EMBL" id="AP024488">
    <property type="protein sequence ID" value="BCS98928.1"/>
    <property type="molecule type" value="Genomic_DNA"/>
</dbReference>
<proteinExistence type="predicted"/>
<sequence length="159" mass="17832">MGLNRYDMNGVVFETGGDALLTRVGPLWEKLRAHHASCSAHFSGILAKRSFADRTSDILHHAHKVRVDLAVQGGRDIAYCICTLSSMAHGEVDSLYVESDYRGQSLGETLVRRGLAWMDENNATRRSISVVYGNEAVLSFYRRLGFYPRNIELDQLPPF</sequence>
<evidence type="ECO:0000313" key="2">
    <source>
        <dbReference type="EMBL" id="BCS98928.1"/>
    </source>
</evidence>
<protein>
    <submittedName>
        <fullName evidence="2">N-acetyltransferase</fullName>
    </submittedName>
</protein>
<dbReference type="CDD" id="cd04301">
    <property type="entry name" value="NAT_SF"/>
    <property type="match status" value="1"/>
</dbReference>
<name>A0ABN6F9S9_9BACT</name>
<dbReference type="Gene3D" id="3.40.630.30">
    <property type="match status" value="1"/>
</dbReference>
<dbReference type="PROSITE" id="PS51186">
    <property type="entry name" value="GNAT"/>
    <property type="match status" value="1"/>
</dbReference>
<dbReference type="InterPro" id="IPR016181">
    <property type="entry name" value="Acyl_CoA_acyltransferase"/>
</dbReference>
<accession>A0ABN6F9S9</accession>